<keyword evidence="2" id="KW-0378">Hydrolase</keyword>
<dbReference type="InterPro" id="IPR003615">
    <property type="entry name" value="HNH_nuc"/>
</dbReference>
<feature type="domain" description="HNH nuclease" evidence="1">
    <location>
        <begin position="157"/>
        <end position="208"/>
    </location>
</feature>
<keyword evidence="3" id="KW-1185">Reference proteome</keyword>
<evidence type="ECO:0000259" key="1">
    <source>
        <dbReference type="Pfam" id="PF13391"/>
    </source>
</evidence>
<dbReference type="GO" id="GO:0004519">
    <property type="term" value="F:endonuclease activity"/>
    <property type="evidence" value="ECO:0007669"/>
    <property type="project" value="UniProtKB-KW"/>
</dbReference>
<reference evidence="2 3" key="1">
    <citation type="journal article" date="2021" name="Sci. Rep.">
        <title>The distribution of antibiotic resistance genes in chicken gut microbiota commensals.</title>
        <authorList>
            <person name="Juricova H."/>
            <person name="Matiasovicova J."/>
            <person name="Kubasova T."/>
            <person name="Cejkova D."/>
            <person name="Rychlik I."/>
        </authorList>
    </citation>
    <scope>NUCLEOTIDE SEQUENCE [LARGE SCALE GENOMIC DNA]</scope>
    <source>
        <strain evidence="2 3">An829</strain>
    </source>
</reference>
<name>A0ABS2DSB6_9BURK</name>
<evidence type="ECO:0000313" key="3">
    <source>
        <dbReference type="Proteomes" id="UP000715095"/>
    </source>
</evidence>
<gene>
    <name evidence="2" type="ORF">H6A60_06820</name>
</gene>
<sequence>MARNSNWSEEEVTLALVLYLSLPFASISARNPKVVEFANLIGRTPGAVSFKLGNLGHCDASLQARGINGLSNISKVDRAVWERYIGNGRGAQSVAPLVSDAEKIAVDRNLDLAFLLGTGPESQPQAAAAEERLVHQKVRVSQQFFRTMILAGYGNRCAVSGLKSATLVEAAHIIPWAEDESLRLQPANGIALNSLLHRAYDCFLIGIDGERRVHVSRELRVGAEDSRLQSFFESINGAALQLSRHFTPSPELLERRFAQYRERISF</sequence>
<keyword evidence="2" id="KW-0255">Endonuclease</keyword>
<accession>A0ABS2DSB6</accession>
<dbReference type="Proteomes" id="UP000715095">
    <property type="component" value="Unassembled WGS sequence"/>
</dbReference>
<proteinExistence type="predicted"/>
<dbReference type="Pfam" id="PF13391">
    <property type="entry name" value="HNH_2"/>
    <property type="match status" value="1"/>
</dbReference>
<protein>
    <submittedName>
        <fullName evidence="2">HNH endonuclease</fullName>
    </submittedName>
</protein>
<evidence type="ECO:0000313" key="2">
    <source>
        <dbReference type="EMBL" id="MBM6704194.1"/>
    </source>
</evidence>
<comment type="caution">
    <text evidence="2">The sequence shown here is derived from an EMBL/GenBank/DDBJ whole genome shotgun (WGS) entry which is preliminary data.</text>
</comment>
<organism evidence="2 3">
    <name type="scientific">Sutterella massiliensis</name>
    <dbReference type="NCBI Taxonomy" id="1816689"/>
    <lineage>
        <taxon>Bacteria</taxon>
        <taxon>Pseudomonadati</taxon>
        <taxon>Pseudomonadota</taxon>
        <taxon>Betaproteobacteria</taxon>
        <taxon>Burkholderiales</taxon>
        <taxon>Sutterellaceae</taxon>
        <taxon>Sutterella</taxon>
    </lineage>
</organism>
<keyword evidence="2" id="KW-0540">Nuclease</keyword>
<dbReference type="EMBL" id="JACJJC010000009">
    <property type="protein sequence ID" value="MBM6704194.1"/>
    <property type="molecule type" value="Genomic_DNA"/>
</dbReference>